<feature type="compositionally biased region" description="Basic and acidic residues" evidence="1">
    <location>
        <begin position="483"/>
        <end position="493"/>
    </location>
</feature>
<keyword evidence="3" id="KW-1185">Reference proteome</keyword>
<feature type="compositionally biased region" description="Basic residues" evidence="1">
    <location>
        <begin position="494"/>
        <end position="513"/>
    </location>
</feature>
<accession>A0A9N8VIG7</accession>
<evidence type="ECO:0000313" key="2">
    <source>
        <dbReference type="EMBL" id="CAG8456820.1"/>
    </source>
</evidence>
<proteinExistence type="predicted"/>
<comment type="caution">
    <text evidence="2">The sequence shown here is derived from an EMBL/GenBank/DDBJ whole genome shotgun (WGS) entry which is preliminary data.</text>
</comment>
<sequence>MSTTVFNKILDFMKDGPVKHITAGSVIYKGTEEDQTISKDELLKLTINAIRSMKNIAGEDSERFRKISNIPLEPTSTSYDFERSEGRFVSVELYLDKLSSLWRPNKDGNFMIFECAYETVCSLRDIKALNTGEQILLDDDTIKKNIRYLQGRLSGDSSPLSVELYQNVKNISITNLTWKDPLASRVISDDSIVVEKLSPKQHQNFMKPARNMVVTLPDSIQDKCHEFVSGFSEEYTDDLCIKLTHNGKWKESDETLIGVTQDILDVVADVWMNPAFGPELMKTQSEGTYVTDVIIPSIRASLKGLPYRQSAFISTAERQSIASADRKGDGYFGKRPDFMYLQKREGKIFELVFGECSRLLCSDTKKREDEIKLWRETNDGMFWIRQGCKPEKDQFGIVGIQVAGTEIQLNVLIRDNLDTHRYYHLKKTQIPIQWSEQALSTLPEFVELLLNLRNILIVNLSLLMQVPTSKTHRVEKSTTVSSPREEVLDEQNKKRQRRSKKTLGSIKHRSAFF</sequence>
<organism evidence="2 3">
    <name type="scientific">Ambispora leptoticha</name>
    <dbReference type="NCBI Taxonomy" id="144679"/>
    <lineage>
        <taxon>Eukaryota</taxon>
        <taxon>Fungi</taxon>
        <taxon>Fungi incertae sedis</taxon>
        <taxon>Mucoromycota</taxon>
        <taxon>Glomeromycotina</taxon>
        <taxon>Glomeromycetes</taxon>
        <taxon>Archaeosporales</taxon>
        <taxon>Ambisporaceae</taxon>
        <taxon>Ambispora</taxon>
    </lineage>
</organism>
<reference evidence="2" key="1">
    <citation type="submission" date="2021-06" db="EMBL/GenBank/DDBJ databases">
        <authorList>
            <person name="Kallberg Y."/>
            <person name="Tangrot J."/>
            <person name="Rosling A."/>
        </authorList>
    </citation>
    <scope>NUCLEOTIDE SEQUENCE</scope>
    <source>
        <strain evidence="2">FL130A</strain>
    </source>
</reference>
<dbReference type="EMBL" id="CAJVPS010000137">
    <property type="protein sequence ID" value="CAG8456820.1"/>
    <property type="molecule type" value="Genomic_DNA"/>
</dbReference>
<dbReference type="OrthoDB" id="2370948at2759"/>
<dbReference type="AlphaFoldDB" id="A0A9N8VIG7"/>
<dbReference type="Proteomes" id="UP000789508">
    <property type="component" value="Unassembled WGS sequence"/>
</dbReference>
<evidence type="ECO:0000313" key="3">
    <source>
        <dbReference type="Proteomes" id="UP000789508"/>
    </source>
</evidence>
<gene>
    <name evidence="2" type="ORF">ALEPTO_LOCUS1324</name>
</gene>
<protein>
    <submittedName>
        <fullName evidence="2">10683_t:CDS:1</fullName>
    </submittedName>
</protein>
<feature type="region of interest" description="Disordered" evidence="1">
    <location>
        <begin position="473"/>
        <end position="513"/>
    </location>
</feature>
<evidence type="ECO:0000256" key="1">
    <source>
        <dbReference type="SAM" id="MobiDB-lite"/>
    </source>
</evidence>
<name>A0A9N8VIG7_9GLOM</name>